<sequence length="255" mass="27763">MSGKVYFISGGNRGIGFEFVKQLSSNPENTIIASARDISKATELQQLADAQGNIKIVTLDVADQTSIDALGAQLKPIAKDGIDVMISNAGIAQTAAFAPETKRETYEIHYRTNALGPIFLTKALYPFLKQKETRHLVYISSDAGSIGAQHPVTTSAYGQSKAALNYSVKEISFELGAEGFVAVALHPGAVVTDMGQEAIAAFQEYQPALLEQFKDIIKQYQPEESVKLLLDNVILNLDKEKNGKFFNLLGEEIVY</sequence>
<dbReference type="PRINTS" id="PR00081">
    <property type="entry name" value="GDHRDH"/>
</dbReference>
<dbReference type="CDD" id="cd05325">
    <property type="entry name" value="carb_red_sniffer_like_SDR_c"/>
    <property type="match status" value="1"/>
</dbReference>
<dbReference type="Proteomes" id="UP000094112">
    <property type="component" value="Unassembled WGS sequence"/>
</dbReference>
<keyword evidence="3" id="KW-0560">Oxidoreductase</keyword>
<dbReference type="GO" id="GO:0005737">
    <property type="term" value="C:cytoplasm"/>
    <property type="evidence" value="ECO:0007669"/>
    <property type="project" value="TreeGrafter"/>
</dbReference>
<dbReference type="SUPFAM" id="SSF51735">
    <property type="entry name" value="NAD(P)-binding Rossmann-fold domains"/>
    <property type="match status" value="1"/>
</dbReference>
<name>A0A1E3PBU0_WICAA</name>
<proteinExistence type="inferred from homology"/>
<organism evidence="4 5">
    <name type="scientific">Wickerhamomyces anomalus (strain ATCC 58044 / CBS 1984 / NCYC 433 / NRRL Y-366-8)</name>
    <name type="common">Yeast</name>
    <name type="synonym">Hansenula anomala</name>
    <dbReference type="NCBI Taxonomy" id="683960"/>
    <lineage>
        <taxon>Eukaryota</taxon>
        <taxon>Fungi</taxon>
        <taxon>Dikarya</taxon>
        <taxon>Ascomycota</taxon>
        <taxon>Saccharomycotina</taxon>
        <taxon>Saccharomycetes</taxon>
        <taxon>Phaffomycetales</taxon>
        <taxon>Wickerhamomycetaceae</taxon>
        <taxon>Wickerhamomyces</taxon>
    </lineage>
</organism>
<evidence type="ECO:0000313" key="5">
    <source>
        <dbReference type="Proteomes" id="UP000094112"/>
    </source>
</evidence>
<comment type="similarity">
    <text evidence="1">Belongs to the short-chain dehydrogenases/reductases (SDR) family.</text>
</comment>
<dbReference type="AlphaFoldDB" id="A0A1E3PBU0"/>
<dbReference type="InterPro" id="IPR051468">
    <property type="entry name" value="Fungal_SecMetab_SDRs"/>
</dbReference>
<protein>
    <submittedName>
        <fullName evidence="4">Uncharacterized protein</fullName>
    </submittedName>
</protein>
<dbReference type="InterPro" id="IPR002347">
    <property type="entry name" value="SDR_fam"/>
</dbReference>
<keyword evidence="2" id="KW-0521">NADP</keyword>
<dbReference type="EMBL" id="KV454208">
    <property type="protein sequence ID" value="ODQ62841.1"/>
    <property type="molecule type" value="Genomic_DNA"/>
</dbReference>
<dbReference type="GO" id="GO:0016491">
    <property type="term" value="F:oxidoreductase activity"/>
    <property type="evidence" value="ECO:0007669"/>
    <property type="project" value="UniProtKB-KW"/>
</dbReference>
<evidence type="ECO:0000256" key="3">
    <source>
        <dbReference type="ARBA" id="ARBA00023002"/>
    </source>
</evidence>
<dbReference type="PANTHER" id="PTHR43544">
    <property type="entry name" value="SHORT-CHAIN DEHYDROGENASE/REDUCTASE"/>
    <property type="match status" value="1"/>
</dbReference>
<dbReference type="RefSeq" id="XP_019042048.1">
    <property type="nucleotide sequence ID" value="XM_019185435.1"/>
</dbReference>
<evidence type="ECO:0000313" key="4">
    <source>
        <dbReference type="EMBL" id="ODQ62841.1"/>
    </source>
</evidence>
<keyword evidence="5" id="KW-1185">Reference proteome</keyword>
<dbReference type="Gene3D" id="3.40.50.720">
    <property type="entry name" value="NAD(P)-binding Rossmann-like Domain"/>
    <property type="match status" value="1"/>
</dbReference>
<dbReference type="Pfam" id="PF00106">
    <property type="entry name" value="adh_short"/>
    <property type="match status" value="1"/>
</dbReference>
<dbReference type="GeneID" id="30202681"/>
<reference evidence="4 5" key="1">
    <citation type="journal article" date="2016" name="Proc. Natl. Acad. Sci. U.S.A.">
        <title>Comparative genomics of biotechnologically important yeasts.</title>
        <authorList>
            <person name="Riley R."/>
            <person name="Haridas S."/>
            <person name="Wolfe K.H."/>
            <person name="Lopes M.R."/>
            <person name="Hittinger C.T."/>
            <person name="Goeker M."/>
            <person name="Salamov A.A."/>
            <person name="Wisecaver J.H."/>
            <person name="Long T.M."/>
            <person name="Calvey C.H."/>
            <person name="Aerts A.L."/>
            <person name="Barry K.W."/>
            <person name="Choi C."/>
            <person name="Clum A."/>
            <person name="Coughlan A.Y."/>
            <person name="Deshpande S."/>
            <person name="Douglass A.P."/>
            <person name="Hanson S.J."/>
            <person name="Klenk H.-P."/>
            <person name="LaButti K.M."/>
            <person name="Lapidus A."/>
            <person name="Lindquist E.A."/>
            <person name="Lipzen A.M."/>
            <person name="Meier-Kolthoff J.P."/>
            <person name="Ohm R.A."/>
            <person name="Otillar R.P."/>
            <person name="Pangilinan J.L."/>
            <person name="Peng Y."/>
            <person name="Rokas A."/>
            <person name="Rosa C.A."/>
            <person name="Scheuner C."/>
            <person name="Sibirny A.A."/>
            <person name="Slot J.C."/>
            <person name="Stielow J.B."/>
            <person name="Sun H."/>
            <person name="Kurtzman C.P."/>
            <person name="Blackwell M."/>
            <person name="Grigoriev I.V."/>
            <person name="Jeffries T.W."/>
        </authorList>
    </citation>
    <scope>NUCLEOTIDE SEQUENCE [LARGE SCALE GENOMIC DNA]</scope>
    <source>
        <strain evidence="5">ATCC 58044 / CBS 1984 / NCYC 433 / NRRL Y-366-8</strain>
    </source>
</reference>
<dbReference type="InterPro" id="IPR036291">
    <property type="entry name" value="NAD(P)-bd_dom_sf"/>
</dbReference>
<dbReference type="PANTHER" id="PTHR43544:SF7">
    <property type="entry name" value="NADB-LER2"/>
    <property type="match status" value="1"/>
</dbReference>
<dbReference type="OrthoDB" id="3979708at2759"/>
<evidence type="ECO:0000256" key="1">
    <source>
        <dbReference type="ARBA" id="ARBA00006484"/>
    </source>
</evidence>
<accession>A0A1E3PBU0</accession>
<evidence type="ECO:0000256" key="2">
    <source>
        <dbReference type="ARBA" id="ARBA00022857"/>
    </source>
</evidence>
<gene>
    <name evidence="4" type="ORF">WICANDRAFT_82764</name>
</gene>